<evidence type="ECO:0000256" key="6">
    <source>
        <dbReference type="PIRSR" id="PIRSR000137-2"/>
    </source>
</evidence>
<accession>A0AAD6ZJX5</accession>
<dbReference type="AlphaFoldDB" id="A0AAD6ZJX5"/>
<feature type="signal peptide" evidence="7">
    <location>
        <begin position="1"/>
        <end position="18"/>
    </location>
</feature>
<dbReference type="SUPFAM" id="SSF54373">
    <property type="entry name" value="FAD-linked reductases, C-terminal domain"/>
    <property type="match status" value="1"/>
</dbReference>
<dbReference type="SUPFAM" id="SSF51905">
    <property type="entry name" value="FAD/NAD(P)-binding domain"/>
    <property type="match status" value="1"/>
</dbReference>
<feature type="binding site" evidence="6">
    <location>
        <position position="243"/>
    </location>
    <ligand>
        <name>FAD</name>
        <dbReference type="ChEBI" id="CHEBI:57692"/>
    </ligand>
</feature>
<keyword evidence="7" id="KW-0732">Signal</keyword>
<evidence type="ECO:0000313" key="10">
    <source>
        <dbReference type="Proteomes" id="UP001218218"/>
    </source>
</evidence>
<dbReference type="PANTHER" id="PTHR11552:SF147">
    <property type="entry name" value="CHOLINE DEHYDROGENASE, MITOCHONDRIAL"/>
    <property type="match status" value="1"/>
</dbReference>
<evidence type="ECO:0000256" key="5">
    <source>
        <dbReference type="PIRSR" id="PIRSR000137-1"/>
    </source>
</evidence>
<evidence type="ECO:0000256" key="7">
    <source>
        <dbReference type="SAM" id="SignalP"/>
    </source>
</evidence>
<evidence type="ECO:0000259" key="8">
    <source>
        <dbReference type="PROSITE" id="PS00624"/>
    </source>
</evidence>
<comment type="caution">
    <text evidence="9">The sequence shown here is derived from an EMBL/GenBank/DDBJ whole genome shotgun (WGS) entry which is preliminary data.</text>
</comment>
<comment type="cofactor">
    <cofactor evidence="1 6">
        <name>FAD</name>
        <dbReference type="ChEBI" id="CHEBI:57692"/>
    </cofactor>
</comment>
<keyword evidence="3" id="KW-0285">Flavoprotein</keyword>
<dbReference type="GO" id="GO:0016614">
    <property type="term" value="F:oxidoreductase activity, acting on CH-OH group of donors"/>
    <property type="evidence" value="ECO:0007669"/>
    <property type="project" value="InterPro"/>
</dbReference>
<feature type="binding site" evidence="6">
    <location>
        <position position="116"/>
    </location>
    <ligand>
        <name>FAD</name>
        <dbReference type="ChEBI" id="CHEBI:57692"/>
    </ligand>
</feature>
<dbReference type="PROSITE" id="PS00624">
    <property type="entry name" value="GMC_OXRED_2"/>
    <property type="match status" value="1"/>
</dbReference>
<keyword evidence="10" id="KW-1185">Reference proteome</keyword>
<dbReference type="Pfam" id="PF00732">
    <property type="entry name" value="GMC_oxred_N"/>
    <property type="match status" value="1"/>
</dbReference>
<dbReference type="EMBL" id="JARIHO010000043">
    <property type="protein sequence ID" value="KAJ7325879.1"/>
    <property type="molecule type" value="Genomic_DNA"/>
</dbReference>
<protein>
    <submittedName>
        <fullName evidence="9">Alcohol oxidase</fullName>
    </submittedName>
</protein>
<evidence type="ECO:0000256" key="1">
    <source>
        <dbReference type="ARBA" id="ARBA00001974"/>
    </source>
</evidence>
<evidence type="ECO:0000313" key="9">
    <source>
        <dbReference type="EMBL" id="KAJ7325879.1"/>
    </source>
</evidence>
<dbReference type="PIRSF" id="PIRSF000137">
    <property type="entry name" value="Alcohol_oxidase"/>
    <property type="match status" value="1"/>
</dbReference>
<dbReference type="Pfam" id="PF05199">
    <property type="entry name" value="GMC_oxred_C"/>
    <property type="match status" value="1"/>
</dbReference>
<name>A0AAD6ZJX5_9AGAR</name>
<evidence type="ECO:0000256" key="2">
    <source>
        <dbReference type="ARBA" id="ARBA00010790"/>
    </source>
</evidence>
<keyword evidence="4 6" id="KW-0274">FAD</keyword>
<reference evidence="9" key="1">
    <citation type="submission" date="2023-03" db="EMBL/GenBank/DDBJ databases">
        <title>Massive genome expansion in bonnet fungi (Mycena s.s.) driven by repeated elements and novel gene families across ecological guilds.</title>
        <authorList>
            <consortium name="Lawrence Berkeley National Laboratory"/>
            <person name="Harder C.B."/>
            <person name="Miyauchi S."/>
            <person name="Viragh M."/>
            <person name="Kuo A."/>
            <person name="Thoen E."/>
            <person name="Andreopoulos B."/>
            <person name="Lu D."/>
            <person name="Skrede I."/>
            <person name="Drula E."/>
            <person name="Henrissat B."/>
            <person name="Morin E."/>
            <person name="Kohler A."/>
            <person name="Barry K."/>
            <person name="LaButti K."/>
            <person name="Morin E."/>
            <person name="Salamov A."/>
            <person name="Lipzen A."/>
            <person name="Mereny Z."/>
            <person name="Hegedus B."/>
            <person name="Baldrian P."/>
            <person name="Stursova M."/>
            <person name="Weitz H."/>
            <person name="Taylor A."/>
            <person name="Grigoriev I.V."/>
            <person name="Nagy L.G."/>
            <person name="Martin F."/>
            <person name="Kauserud H."/>
        </authorList>
    </citation>
    <scope>NUCLEOTIDE SEQUENCE</scope>
    <source>
        <strain evidence="9">CBHHK002</strain>
    </source>
</reference>
<dbReference type="GO" id="GO:0050660">
    <property type="term" value="F:flavin adenine dinucleotide binding"/>
    <property type="evidence" value="ECO:0007669"/>
    <property type="project" value="InterPro"/>
</dbReference>
<evidence type="ECO:0000256" key="4">
    <source>
        <dbReference type="ARBA" id="ARBA00022827"/>
    </source>
</evidence>
<dbReference type="Gene3D" id="3.30.560.10">
    <property type="entry name" value="Glucose Oxidase, domain 3"/>
    <property type="match status" value="1"/>
</dbReference>
<organism evidence="9 10">
    <name type="scientific">Mycena albidolilacea</name>
    <dbReference type="NCBI Taxonomy" id="1033008"/>
    <lineage>
        <taxon>Eukaryota</taxon>
        <taxon>Fungi</taxon>
        <taxon>Dikarya</taxon>
        <taxon>Basidiomycota</taxon>
        <taxon>Agaricomycotina</taxon>
        <taxon>Agaricomycetes</taxon>
        <taxon>Agaricomycetidae</taxon>
        <taxon>Agaricales</taxon>
        <taxon>Marasmiineae</taxon>
        <taxon>Mycenaceae</taxon>
        <taxon>Mycena</taxon>
    </lineage>
</organism>
<comment type="similarity">
    <text evidence="2">Belongs to the GMC oxidoreductase family.</text>
</comment>
<dbReference type="InterPro" id="IPR000172">
    <property type="entry name" value="GMC_OxRdtase_N"/>
</dbReference>
<feature type="chain" id="PRO_5042223376" evidence="7">
    <location>
        <begin position="19"/>
        <end position="575"/>
    </location>
</feature>
<dbReference type="Proteomes" id="UP001218218">
    <property type="component" value="Unassembled WGS sequence"/>
</dbReference>
<dbReference type="Gene3D" id="3.50.50.60">
    <property type="entry name" value="FAD/NAD(P)-binding domain"/>
    <property type="match status" value="1"/>
</dbReference>
<feature type="domain" description="Glucose-methanol-choline oxidoreductase N-terminal" evidence="8">
    <location>
        <begin position="284"/>
        <end position="298"/>
    </location>
</feature>
<proteinExistence type="inferred from homology"/>
<dbReference type="InterPro" id="IPR007867">
    <property type="entry name" value="GMC_OxRtase_C"/>
</dbReference>
<dbReference type="InterPro" id="IPR012132">
    <property type="entry name" value="GMC_OxRdtase"/>
</dbReference>
<evidence type="ECO:0000256" key="3">
    <source>
        <dbReference type="ARBA" id="ARBA00022630"/>
    </source>
</evidence>
<feature type="active site" description="Proton acceptor" evidence="5">
    <location>
        <position position="554"/>
    </location>
</feature>
<sequence length="575" mass="61782">MLKSLALLALSSFGICLAKIYENVADLPGLQYDFVIIGGGTAGLVVANRLTENLKFSVLVLEAGVSNEGVISSTIPFLINNLLLPNIYEWNYTTTPQPGLNGRVLNYLRAHMLGGTDLMFYTRGARDDFDRYAKLTGDAGWSWDRIFPYFLKGQYNPAVHSTHGMNPVSLSGFAWPAGNLVTEATKELHDEFPFNLDMNSGNPLGVGWLQLTVGGGKRSTSATSYLEPIAQRKNLHVLLHAQVTRLVNPSRVSGKLTFGGVEFVQPGSSPFIAKATKEIILSAGTVGTPHILMHSGVGDATALRALGIPVVLDNPSVGQNVSDHVSVALSWSVNSNKTIESISQNVTAFNEAFAQYNKTYTGPFVEVGSTNVGWLRLDPQSEIFEEFPDPSAGPTAPHIELIFSAGFTLRSAATPHGHFMNIGAVMVTPLSRGSITLNSSNALVPPLIDPQFLASNFDLFVVRDGLKRAQRFVTAPVFKDYILAPTVNIANLTSDELDQFIRNSAGTISHLVGSAGMSARGARYGVVDPDLSVKGTTRLSVIDASVLPIVPSAHTQAATYVIAERGADLVKARWT</sequence>
<dbReference type="InterPro" id="IPR036188">
    <property type="entry name" value="FAD/NAD-bd_sf"/>
</dbReference>
<gene>
    <name evidence="9" type="ORF">DFH08DRAFT_1085076</name>
</gene>
<feature type="active site" description="Proton donor" evidence="5">
    <location>
        <position position="510"/>
    </location>
</feature>
<dbReference type="PANTHER" id="PTHR11552">
    <property type="entry name" value="GLUCOSE-METHANOL-CHOLINE GMC OXIDOREDUCTASE"/>
    <property type="match status" value="1"/>
</dbReference>